<proteinExistence type="predicted"/>
<gene>
    <name evidence="4" type="ORF">FKW44_012463</name>
</gene>
<evidence type="ECO:0000313" key="5">
    <source>
        <dbReference type="Proteomes" id="UP000595437"/>
    </source>
</evidence>
<organism evidence="4 5">
    <name type="scientific">Caligus rogercresseyi</name>
    <name type="common">Sea louse</name>
    <dbReference type="NCBI Taxonomy" id="217165"/>
    <lineage>
        <taxon>Eukaryota</taxon>
        <taxon>Metazoa</taxon>
        <taxon>Ecdysozoa</taxon>
        <taxon>Arthropoda</taxon>
        <taxon>Crustacea</taxon>
        <taxon>Multicrustacea</taxon>
        <taxon>Hexanauplia</taxon>
        <taxon>Copepoda</taxon>
        <taxon>Siphonostomatoida</taxon>
        <taxon>Caligidae</taxon>
        <taxon>Caligus</taxon>
    </lineage>
</organism>
<keyword evidence="1" id="KW-0805">Transcription regulation</keyword>
<keyword evidence="2" id="KW-0804">Transcription</keyword>
<evidence type="ECO:0000256" key="2">
    <source>
        <dbReference type="ARBA" id="ARBA00023163"/>
    </source>
</evidence>
<dbReference type="AlphaFoldDB" id="A0A7T8HKK4"/>
<evidence type="ECO:0000256" key="3">
    <source>
        <dbReference type="ARBA" id="ARBA00023170"/>
    </source>
</evidence>
<feature type="non-terminal residue" evidence="4">
    <location>
        <position position="1"/>
    </location>
</feature>
<dbReference type="Proteomes" id="UP000595437">
    <property type="component" value="Chromosome 8"/>
</dbReference>
<accession>A0A7T8HKK4</accession>
<dbReference type="Gene3D" id="1.10.565.10">
    <property type="entry name" value="Retinoid X Receptor"/>
    <property type="match status" value="1"/>
</dbReference>
<evidence type="ECO:0000313" key="4">
    <source>
        <dbReference type="EMBL" id="QQP51195.1"/>
    </source>
</evidence>
<dbReference type="EMBL" id="CP045897">
    <property type="protein sequence ID" value="QQP51195.1"/>
    <property type="molecule type" value="Genomic_DNA"/>
</dbReference>
<keyword evidence="5" id="KW-1185">Reference proteome</keyword>
<sequence length="55" mass="6405">LIDRLQELHRLNETHLQVYLQVDQNCMEPLLIEIFDLSPKIKAPSPMMESIKSGK</sequence>
<protein>
    <submittedName>
        <fullName evidence="4">Uncharacterized protein</fullName>
    </submittedName>
</protein>
<reference evidence="5" key="1">
    <citation type="submission" date="2021-01" db="EMBL/GenBank/DDBJ databases">
        <title>Caligus Genome Assembly.</title>
        <authorList>
            <person name="Gallardo-Escarate C."/>
        </authorList>
    </citation>
    <scope>NUCLEOTIDE SEQUENCE [LARGE SCALE GENOMIC DNA]</scope>
</reference>
<name>A0A7T8HKK4_CALRO</name>
<keyword evidence="3" id="KW-0675">Receptor</keyword>
<evidence type="ECO:0000256" key="1">
    <source>
        <dbReference type="ARBA" id="ARBA00023015"/>
    </source>
</evidence>
<dbReference type="OrthoDB" id="6352325at2759"/>
<dbReference type="InterPro" id="IPR035500">
    <property type="entry name" value="NHR-like_dom_sf"/>
</dbReference>